<reference evidence="1" key="2">
    <citation type="submission" date="2022-08" db="EMBL/GenBank/DDBJ databases">
        <title>Novel sulphate-reducing endosymbionts in the free-living metamonad Anaeramoeba.</title>
        <authorList>
            <person name="Jerlstrom-Hultqvist J."/>
            <person name="Cepicka I."/>
            <person name="Gallot-Lavallee L."/>
            <person name="Salas-Leiva D."/>
            <person name="Curtis B.A."/>
            <person name="Zahonova K."/>
            <person name="Pipaliya S."/>
            <person name="Dacks J."/>
            <person name="Roger A.J."/>
        </authorList>
    </citation>
    <scope>NUCLEOTIDE SEQUENCE</scope>
    <source>
        <strain evidence="1">Busselton2</strain>
    </source>
</reference>
<protein>
    <submittedName>
        <fullName evidence="1">Uncharacterized protein</fullName>
    </submittedName>
</protein>
<accession>A0AAV7Z524</accession>
<proteinExistence type="predicted"/>
<evidence type="ECO:0000313" key="3">
    <source>
        <dbReference type="Proteomes" id="UP001146793"/>
    </source>
</evidence>
<organism evidence="1 3">
    <name type="scientific">Anaeramoeba flamelloides</name>
    <dbReference type="NCBI Taxonomy" id="1746091"/>
    <lineage>
        <taxon>Eukaryota</taxon>
        <taxon>Metamonada</taxon>
        <taxon>Anaeramoebidae</taxon>
        <taxon>Anaeramoeba</taxon>
    </lineage>
</organism>
<dbReference type="Proteomes" id="UP001146793">
    <property type="component" value="Unassembled WGS sequence"/>
</dbReference>
<name>A0AAV7Z524_9EUKA</name>
<reference evidence="2" key="1">
    <citation type="submission" date="2022-08" db="EMBL/GenBank/DDBJ databases">
        <title>Novel sulfate-reducing endosymbionts in the free-living metamonad Anaeramoeba.</title>
        <authorList>
            <person name="Jerlstrom-Hultqvist J."/>
            <person name="Cepicka I."/>
            <person name="Gallot-Lavallee L."/>
            <person name="Salas-Leiva D."/>
            <person name="Curtis B.A."/>
            <person name="Zahonova K."/>
            <person name="Pipaliya S."/>
            <person name="Dacks J."/>
            <person name="Roger A.J."/>
        </authorList>
    </citation>
    <scope>NUCLEOTIDE SEQUENCE</scope>
    <source>
        <strain evidence="2">Schooner1</strain>
    </source>
</reference>
<dbReference type="EMBL" id="JANTQA010000042">
    <property type="protein sequence ID" value="KAJ3434724.1"/>
    <property type="molecule type" value="Genomic_DNA"/>
</dbReference>
<keyword evidence="4" id="KW-1185">Reference proteome</keyword>
<dbReference type="Proteomes" id="UP001150062">
    <property type="component" value="Unassembled WGS sequence"/>
</dbReference>
<sequence length="157" mass="18275">MSVLLQQLIFDFDNDNSNYFSLDEEVPYFHFDVSGSIKRLKRFNKAKNKGRKEFETILLCLGLHNLEKSIQQSSCDEISVEKLIHTAFENNNLLSKRKFISKNTSKKLKNERKALKLFRKIYFSLTDLEKIAIGRGKELPNLSMNLILQLSKLTSQN</sequence>
<dbReference type="AlphaFoldDB" id="A0AAV7Z524"/>
<gene>
    <name evidence="1" type="ORF">M0812_01845</name>
    <name evidence="2" type="ORF">M0813_00513</name>
</gene>
<evidence type="ECO:0000313" key="1">
    <source>
        <dbReference type="EMBL" id="KAJ3434724.1"/>
    </source>
</evidence>
<dbReference type="EMBL" id="JAOAOG010000191">
    <property type="protein sequence ID" value="KAJ6241807.1"/>
    <property type="molecule type" value="Genomic_DNA"/>
</dbReference>
<evidence type="ECO:0000313" key="4">
    <source>
        <dbReference type="Proteomes" id="UP001150062"/>
    </source>
</evidence>
<comment type="caution">
    <text evidence="1">The sequence shown here is derived from an EMBL/GenBank/DDBJ whole genome shotgun (WGS) entry which is preliminary data.</text>
</comment>
<evidence type="ECO:0000313" key="2">
    <source>
        <dbReference type="EMBL" id="KAJ6241807.1"/>
    </source>
</evidence>